<dbReference type="InterPro" id="IPR005119">
    <property type="entry name" value="LysR_subst-bd"/>
</dbReference>
<dbReference type="CDD" id="cd08434">
    <property type="entry name" value="PBP2_GltC_like"/>
    <property type="match status" value="1"/>
</dbReference>
<keyword evidence="3" id="KW-0238">DNA-binding</keyword>
<reference evidence="7" key="1">
    <citation type="submission" date="2017-04" db="EMBL/GenBank/DDBJ databases">
        <authorList>
            <person name="Song Y."/>
            <person name="Cho B.-K."/>
        </authorList>
    </citation>
    <scope>NUCLEOTIDE SEQUENCE [LARGE SCALE GENOMIC DNA]</scope>
    <source>
        <strain evidence="7">SL1</strain>
    </source>
</reference>
<evidence type="ECO:0000256" key="1">
    <source>
        <dbReference type="ARBA" id="ARBA00009437"/>
    </source>
</evidence>
<evidence type="ECO:0000256" key="4">
    <source>
        <dbReference type="ARBA" id="ARBA00023163"/>
    </source>
</evidence>
<dbReference type="GO" id="GO:0003677">
    <property type="term" value="F:DNA binding"/>
    <property type="evidence" value="ECO:0007669"/>
    <property type="project" value="UniProtKB-KW"/>
</dbReference>
<dbReference type="PROSITE" id="PS50931">
    <property type="entry name" value="HTH_LYSR"/>
    <property type="match status" value="1"/>
</dbReference>
<accession>A0A2U8DQG0</accession>
<evidence type="ECO:0000313" key="6">
    <source>
        <dbReference type="EMBL" id="AWI05007.1"/>
    </source>
</evidence>
<comment type="similarity">
    <text evidence="1">Belongs to the LysR transcriptional regulatory family.</text>
</comment>
<evidence type="ECO:0000256" key="2">
    <source>
        <dbReference type="ARBA" id="ARBA00023015"/>
    </source>
</evidence>
<dbReference type="AlphaFoldDB" id="A0A2U8DQG0"/>
<keyword evidence="2" id="KW-0805">Transcription regulation</keyword>
<dbReference type="InterPro" id="IPR036390">
    <property type="entry name" value="WH_DNA-bd_sf"/>
</dbReference>
<dbReference type="Pfam" id="PF03466">
    <property type="entry name" value="LysR_substrate"/>
    <property type="match status" value="1"/>
</dbReference>
<dbReference type="InterPro" id="IPR000847">
    <property type="entry name" value="LysR_HTH_N"/>
</dbReference>
<dbReference type="RefSeq" id="WP_032076388.1">
    <property type="nucleotide sequence ID" value="NZ_CP020953.1"/>
</dbReference>
<dbReference type="InterPro" id="IPR036388">
    <property type="entry name" value="WH-like_DNA-bd_sf"/>
</dbReference>
<dbReference type="Pfam" id="PF00126">
    <property type="entry name" value="HTH_1"/>
    <property type="match status" value="1"/>
</dbReference>
<name>A0A2U8DQG0_9CLOT</name>
<dbReference type="InterPro" id="IPR050950">
    <property type="entry name" value="HTH-type_LysR_regulators"/>
</dbReference>
<dbReference type="GO" id="GO:0003700">
    <property type="term" value="F:DNA-binding transcription factor activity"/>
    <property type="evidence" value="ECO:0007669"/>
    <property type="project" value="InterPro"/>
</dbReference>
<dbReference type="PANTHER" id="PTHR30419">
    <property type="entry name" value="HTH-TYPE TRANSCRIPTIONAL REGULATOR YBHD"/>
    <property type="match status" value="1"/>
</dbReference>
<gene>
    <name evidence="6" type="ORF">B9W14_11030</name>
</gene>
<dbReference type="FunFam" id="1.10.10.10:FF:000001">
    <property type="entry name" value="LysR family transcriptional regulator"/>
    <property type="match status" value="1"/>
</dbReference>
<dbReference type="SUPFAM" id="SSF53850">
    <property type="entry name" value="Periplasmic binding protein-like II"/>
    <property type="match status" value="1"/>
</dbReference>
<dbReference type="PANTHER" id="PTHR30419:SF28">
    <property type="entry name" value="HTH-TYPE TRANSCRIPTIONAL REGULATOR BSDA"/>
    <property type="match status" value="1"/>
</dbReference>
<evidence type="ECO:0000313" key="7">
    <source>
        <dbReference type="Proteomes" id="UP000244910"/>
    </source>
</evidence>
<dbReference type="Gene3D" id="3.40.190.290">
    <property type="match status" value="1"/>
</dbReference>
<dbReference type="Proteomes" id="UP000244910">
    <property type="component" value="Chromosome"/>
</dbReference>
<keyword evidence="7" id="KW-1185">Reference proteome</keyword>
<dbReference type="SUPFAM" id="SSF46785">
    <property type="entry name" value="Winged helix' DNA-binding domain"/>
    <property type="match status" value="1"/>
</dbReference>
<evidence type="ECO:0000259" key="5">
    <source>
        <dbReference type="PROSITE" id="PS50931"/>
    </source>
</evidence>
<dbReference type="Gene3D" id="1.10.10.10">
    <property type="entry name" value="Winged helix-like DNA-binding domain superfamily/Winged helix DNA-binding domain"/>
    <property type="match status" value="1"/>
</dbReference>
<evidence type="ECO:0000256" key="3">
    <source>
        <dbReference type="ARBA" id="ARBA00023125"/>
    </source>
</evidence>
<protein>
    <submittedName>
        <fullName evidence="6">LysR family transcriptional regulator</fullName>
    </submittedName>
</protein>
<dbReference type="PRINTS" id="PR00039">
    <property type="entry name" value="HTHLYSR"/>
</dbReference>
<sequence>MNLYHLRYFVTLAHLEHYTRAAEKLMITQPSLSHAISLLENELGISLFEKDGRNIVLTKYGKVFLNNVEKSLEILDSSVKTLKLIGSGEGKIQLAFLRTLGTDFVPDITRKFLETHSEKSIEFNFNTIATSVDIIQGLKERKYDIAFCSKIGKEQGIEFIPVANQELVLIVPTDHPLADKNSIDLIDTIPYPQIFFTSKSGLRPIVDDLFTQIGKEPKIVYEVEEDQVIAGLVAKNFGIAVCPNMPILNSMNLKVIKISSPNFERLFYLAMLKDAYLAPIVHEFKNFVIENTEI</sequence>
<dbReference type="OrthoDB" id="1652954at2"/>
<dbReference type="GO" id="GO:0005829">
    <property type="term" value="C:cytosol"/>
    <property type="evidence" value="ECO:0007669"/>
    <property type="project" value="TreeGrafter"/>
</dbReference>
<dbReference type="EMBL" id="CP020953">
    <property type="protein sequence ID" value="AWI05007.1"/>
    <property type="molecule type" value="Genomic_DNA"/>
</dbReference>
<feature type="domain" description="HTH lysR-type" evidence="5">
    <location>
        <begin position="1"/>
        <end position="58"/>
    </location>
</feature>
<dbReference type="KEGG" id="cdrk:B9W14_11030"/>
<keyword evidence="4" id="KW-0804">Transcription</keyword>
<organism evidence="6 7">
    <name type="scientific">Clostridium drakei</name>
    <dbReference type="NCBI Taxonomy" id="332101"/>
    <lineage>
        <taxon>Bacteria</taxon>
        <taxon>Bacillati</taxon>
        <taxon>Bacillota</taxon>
        <taxon>Clostridia</taxon>
        <taxon>Eubacteriales</taxon>
        <taxon>Clostridiaceae</taxon>
        <taxon>Clostridium</taxon>
    </lineage>
</organism>
<proteinExistence type="inferred from homology"/>